<keyword evidence="2" id="KW-0963">Cytoplasm</keyword>
<comment type="subcellular location">
    <subcellularLocation>
        <location evidence="1">Cytoplasm</location>
    </subcellularLocation>
</comment>
<dbReference type="InterPro" id="IPR035895">
    <property type="entry name" value="HPr-like_sf"/>
</dbReference>
<dbReference type="SUPFAM" id="SSF55594">
    <property type="entry name" value="HPr-like"/>
    <property type="match status" value="1"/>
</dbReference>
<dbReference type="InterPro" id="IPR000032">
    <property type="entry name" value="HPr-like"/>
</dbReference>
<comment type="caution">
    <text evidence="5">The sequence shown here is derived from an EMBL/GenBank/DDBJ whole genome shotgun (WGS) entry which is preliminary data.</text>
</comment>
<accession>A0ABV5WLN8</accession>
<name>A0ABV5WLN8_9BACI</name>
<protein>
    <submittedName>
        <fullName evidence="5">HPr family phosphocarrier protein</fullName>
    </submittedName>
</protein>
<sequence length="82" mass="9231">MVKQTILLQGDYHHLKRISEIVREASKFQSEMTLYTSVFNKTINLKSILRLLSLPLQKGAEVTVVAMGTDEQEAITAVVNKL</sequence>
<proteinExistence type="predicted"/>
<dbReference type="Proteomes" id="UP001589609">
    <property type="component" value="Unassembled WGS sequence"/>
</dbReference>
<evidence type="ECO:0000256" key="1">
    <source>
        <dbReference type="ARBA" id="ARBA00004496"/>
    </source>
</evidence>
<evidence type="ECO:0000313" key="5">
    <source>
        <dbReference type="EMBL" id="MFB9761231.1"/>
    </source>
</evidence>
<feature type="domain" description="HPr" evidence="4">
    <location>
        <begin position="1"/>
        <end position="82"/>
    </location>
</feature>
<dbReference type="EMBL" id="JBHMAF010000189">
    <property type="protein sequence ID" value="MFB9761231.1"/>
    <property type="molecule type" value="Genomic_DNA"/>
</dbReference>
<dbReference type="Pfam" id="PF00381">
    <property type="entry name" value="PTS-HPr"/>
    <property type="match status" value="1"/>
</dbReference>
<evidence type="ECO:0000256" key="2">
    <source>
        <dbReference type="ARBA" id="ARBA00022490"/>
    </source>
</evidence>
<dbReference type="NCBIfam" id="TIGR01003">
    <property type="entry name" value="PTS_HPr_family"/>
    <property type="match status" value="1"/>
</dbReference>
<evidence type="ECO:0000259" key="4">
    <source>
        <dbReference type="PROSITE" id="PS51350"/>
    </source>
</evidence>
<dbReference type="PANTHER" id="PTHR33705:SF2">
    <property type="entry name" value="PHOSPHOCARRIER PROTEIN NPR"/>
    <property type="match status" value="1"/>
</dbReference>
<dbReference type="InterPro" id="IPR050399">
    <property type="entry name" value="HPr"/>
</dbReference>
<gene>
    <name evidence="5" type="ORF">ACFFMS_23555</name>
</gene>
<dbReference type="PANTHER" id="PTHR33705">
    <property type="entry name" value="PHOSPHOCARRIER PROTEIN HPR"/>
    <property type="match status" value="1"/>
</dbReference>
<dbReference type="RefSeq" id="WP_379951433.1">
    <property type="nucleotide sequence ID" value="NZ_JBHMAF010000189.1"/>
</dbReference>
<dbReference type="Gene3D" id="3.30.1340.10">
    <property type="entry name" value="HPr-like"/>
    <property type="match status" value="1"/>
</dbReference>
<keyword evidence="3" id="KW-0598">Phosphotransferase system</keyword>
<organism evidence="5 6">
    <name type="scientific">Ectobacillus funiculus</name>
    <dbReference type="NCBI Taxonomy" id="137993"/>
    <lineage>
        <taxon>Bacteria</taxon>
        <taxon>Bacillati</taxon>
        <taxon>Bacillota</taxon>
        <taxon>Bacilli</taxon>
        <taxon>Bacillales</taxon>
        <taxon>Bacillaceae</taxon>
        <taxon>Ectobacillus</taxon>
    </lineage>
</organism>
<evidence type="ECO:0000256" key="3">
    <source>
        <dbReference type="ARBA" id="ARBA00022683"/>
    </source>
</evidence>
<reference evidence="5 6" key="1">
    <citation type="submission" date="2024-09" db="EMBL/GenBank/DDBJ databases">
        <authorList>
            <person name="Sun Q."/>
            <person name="Mori K."/>
        </authorList>
    </citation>
    <scope>NUCLEOTIDE SEQUENCE [LARGE SCALE GENOMIC DNA]</scope>
    <source>
        <strain evidence="5 6">JCM 11201</strain>
    </source>
</reference>
<dbReference type="PRINTS" id="PR00107">
    <property type="entry name" value="PHOSPHOCPHPR"/>
</dbReference>
<evidence type="ECO:0000313" key="6">
    <source>
        <dbReference type="Proteomes" id="UP001589609"/>
    </source>
</evidence>
<keyword evidence="6" id="KW-1185">Reference proteome</keyword>
<dbReference type="PROSITE" id="PS51350">
    <property type="entry name" value="PTS_HPR_DOM"/>
    <property type="match status" value="1"/>
</dbReference>